<dbReference type="EMBL" id="VBOZ01000010">
    <property type="protein sequence ID" value="TMQ66084.1"/>
    <property type="molecule type" value="Genomic_DNA"/>
</dbReference>
<evidence type="ECO:0000313" key="3">
    <source>
        <dbReference type="Proteomes" id="UP000317691"/>
    </source>
</evidence>
<dbReference type="InterPro" id="IPR018699">
    <property type="entry name" value="DUF2203"/>
</dbReference>
<comment type="caution">
    <text evidence="2">The sequence shown here is derived from an EMBL/GenBank/DDBJ whole genome shotgun (WGS) entry which is preliminary data.</text>
</comment>
<evidence type="ECO:0000256" key="1">
    <source>
        <dbReference type="SAM" id="MobiDB-lite"/>
    </source>
</evidence>
<dbReference type="AlphaFoldDB" id="A0A538TR33"/>
<proteinExistence type="predicted"/>
<feature type="region of interest" description="Disordered" evidence="1">
    <location>
        <begin position="1"/>
        <end position="25"/>
    </location>
</feature>
<accession>A0A538TR33</accession>
<feature type="non-terminal residue" evidence="2">
    <location>
        <position position="1"/>
    </location>
</feature>
<gene>
    <name evidence="2" type="ORF">E6K79_03635</name>
</gene>
<reference evidence="2 3" key="1">
    <citation type="journal article" date="2019" name="Nat. Microbiol.">
        <title>Mediterranean grassland soil C-N compound turnover is dependent on rainfall and depth, and is mediated by genomically divergent microorganisms.</title>
        <authorList>
            <person name="Diamond S."/>
            <person name="Andeer P.F."/>
            <person name="Li Z."/>
            <person name="Crits-Christoph A."/>
            <person name="Burstein D."/>
            <person name="Anantharaman K."/>
            <person name="Lane K.R."/>
            <person name="Thomas B.C."/>
            <person name="Pan C."/>
            <person name="Northen T.R."/>
            <person name="Banfield J.F."/>
        </authorList>
    </citation>
    <scope>NUCLEOTIDE SEQUENCE [LARGE SCALE GENOMIC DNA]</scope>
    <source>
        <strain evidence="2">WS_9</strain>
    </source>
</reference>
<sequence>GEERIGHWHPIDAGFSGRRPLEELA</sequence>
<name>A0A538TR33_UNCEI</name>
<organism evidence="2 3">
    <name type="scientific">Eiseniibacteriota bacterium</name>
    <dbReference type="NCBI Taxonomy" id="2212470"/>
    <lineage>
        <taxon>Bacteria</taxon>
        <taxon>Candidatus Eiseniibacteriota</taxon>
    </lineage>
</organism>
<dbReference type="Pfam" id="PF09969">
    <property type="entry name" value="DUF2203"/>
    <property type="match status" value="1"/>
</dbReference>
<protein>
    <submittedName>
        <fullName evidence="2">DUF2203 family protein</fullName>
    </submittedName>
</protein>
<dbReference type="Proteomes" id="UP000317691">
    <property type="component" value="Unassembled WGS sequence"/>
</dbReference>
<feature type="compositionally biased region" description="Basic and acidic residues" evidence="1">
    <location>
        <begin position="1"/>
        <end position="10"/>
    </location>
</feature>
<evidence type="ECO:0000313" key="2">
    <source>
        <dbReference type="EMBL" id="TMQ66084.1"/>
    </source>
</evidence>